<keyword evidence="4" id="KW-1185">Reference proteome</keyword>
<dbReference type="Pfam" id="PF01425">
    <property type="entry name" value="Amidase"/>
    <property type="match status" value="1"/>
</dbReference>
<evidence type="ECO:0000256" key="1">
    <source>
        <dbReference type="SAM" id="MobiDB-lite"/>
    </source>
</evidence>
<evidence type="ECO:0000259" key="2">
    <source>
        <dbReference type="Pfam" id="PF01425"/>
    </source>
</evidence>
<organism evidence="3 4">
    <name type="scientific">Polystyrenella longa</name>
    <dbReference type="NCBI Taxonomy" id="2528007"/>
    <lineage>
        <taxon>Bacteria</taxon>
        <taxon>Pseudomonadati</taxon>
        <taxon>Planctomycetota</taxon>
        <taxon>Planctomycetia</taxon>
        <taxon>Planctomycetales</taxon>
        <taxon>Planctomycetaceae</taxon>
        <taxon>Polystyrenella</taxon>
    </lineage>
</organism>
<accession>A0A518CLX6</accession>
<dbReference type="InterPro" id="IPR023631">
    <property type="entry name" value="Amidase_dom"/>
</dbReference>
<feature type="domain" description="Amidase" evidence="2">
    <location>
        <begin position="30"/>
        <end position="423"/>
    </location>
</feature>
<proteinExistence type="predicted"/>
<dbReference type="PANTHER" id="PTHR11895:SF151">
    <property type="entry name" value="GLUTAMYL-TRNA(GLN) AMIDOTRANSFERASE SUBUNIT A"/>
    <property type="match status" value="1"/>
</dbReference>
<dbReference type="EMBL" id="CP036281">
    <property type="protein sequence ID" value="QDU80239.1"/>
    <property type="molecule type" value="Genomic_DNA"/>
</dbReference>
<keyword evidence="3" id="KW-0436">Ligase</keyword>
<dbReference type="AlphaFoldDB" id="A0A518CLX6"/>
<protein>
    <submittedName>
        <fullName evidence="3">Glutamyl-tRNA(Gln) amidotransferase subunit A</fullName>
        <ecNumber evidence="3">6.3.5.-</ecNumber>
    </submittedName>
</protein>
<dbReference type="Gene3D" id="3.90.1300.10">
    <property type="entry name" value="Amidase signature (AS) domain"/>
    <property type="match status" value="1"/>
</dbReference>
<gene>
    <name evidence="3" type="primary">gatA_2</name>
    <name evidence="3" type="ORF">Pla110_19630</name>
</gene>
<dbReference type="OrthoDB" id="9811471at2"/>
<dbReference type="InterPro" id="IPR036928">
    <property type="entry name" value="AS_sf"/>
</dbReference>
<feature type="region of interest" description="Disordered" evidence="1">
    <location>
        <begin position="1"/>
        <end position="21"/>
    </location>
</feature>
<dbReference type="GO" id="GO:0016874">
    <property type="term" value="F:ligase activity"/>
    <property type="evidence" value="ECO:0007669"/>
    <property type="project" value="UniProtKB-KW"/>
</dbReference>
<evidence type="ECO:0000313" key="3">
    <source>
        <dbReference type="EMBL" id="QDU80239.1"/>
    </source>
</evidence>
<dbReference type="EC" id="6.3.5.-" evidence="3"/>
<dbReference type="PANTHER" id="PTHR11895">
    <property type="entry name" value="TRANSAMIDASE"/>
    <property type="match status" value="1"/>
</dbReference>
<keyword evidence="3" id="KW-0808">Transferase</keyword>
<dbReference type="InterPro" id="IPR000120">
    <property type="entry name" value="Amidase"/>
</dbReference>
<dbReference type="GO" id="GO:0016740">
    <property type="term" value="F:transferase activity"/>
    <property type="evidence" value="ECO:0007669"/>
    <property type="project" value="UniProtKB-KW"/>
</dbReference>
<dbReference type="RefSeq" id="WP_144995470.1">
    <property type="nucleotide sequence ID" value="NZ_CP036281.1"/>
</dbReference>
<dbReference type="Proteomes" id="UP000317178">
    <property type="component" value="Chromosome"/>
</dbReference>
<dbReference type="SUPFAM" id="SSF75304">
    <property type="entry name" value="Amidase signature (AS) enzymes"/>
    <property type="match status" value="1"/>
</dbReference>
<sequence length="436" mass="47720">MPNLFPTPGETITGLQPDLKSGTTTPYTVTVNALDRIMRDEMEVQALVRMFEPEALALSSEQTVALQKRENLGPLAGIPIGVKDIIDIEGAITGCGFKPFEDPESPRVATSTAPLVQRLLDAGAVLLAKTTTTQFACFDPTETRNPWNLYRTPGGSSSGSAAAVASGMCLAAIGTQTGGSVTRPAAYCGVVGFKPGYDTLPMEGIFPVSKRLDQPGFFTRSIEDARLLWELTRSTSATPTTTRETLRIGHLNFYFHDYAARRMREMMESVIGKLTGVGHEVIPTGREIDFDAIIFHHRNIMNFEAGEVHRERFLQYTQHYQPGITSLIQAGLQLPITEYQQSCSVQDHYCKNADDYFRDFDLLICPATLDEAPPLASTGDPRFNAPWSFLGLPTVTIPVQLSDAGLPLGLQIIGPKGSEDQLLEYVTQISISQRKS</sequence>
<name>A0A518CLX6_9PLAN</name>
<evidence type="ECO:0000313" key="4">
    <source>
        <dbReference type="Proteomes" id="UP000317178"/>
    </source>
</evidence>
<reference evidence="3 4" key="1">
    <citation type="submission" date="2019-02" db="EMBL/GenBank/DDBJ databases">
        <title>Deep-cultivation of Planctomycetes and their phenomic and genomic characterization uncovers novel biology.</title>
        <authorList>
            <person name="Wiegand S."/>
            <person name="Jogler M."/>
            <person name="Boedeker C."/>
            <person name="Pinto D."/>
            <person name="Vollmers J."/>
            <person name="Rivas-Marin E."/>
            <person name="Kohn T."/>
            <person name="Peeters S.H."/>
            <person name="Heuer A."/>
            <person name="Rast P."/>
            <person name="Oberbeckmann S."/>
            <person name="Bunk B."/>
            <person name="Jeske O."/>
            <person name="Meyerdierks A."/>
            <person name="Storesund J.E."/>
            <person name="Kallscheuer N."/>
            <person name="Luecker S."/>
            <person name="Lage O.M."/>
            <person name="Pohl T."/>
            <person name="Merkel B.J."/>
            <person name="Hornburger P."/>
            <person name="Mueller R.-W."/>
            <person name="Bruemmer F."/>
            <person name="Labrenz M."/>
            <person name="Spormann A.M."/>
            <person name="Op den Camp H."/>
            <person name="Overmann J."/>
            <person name="Amann R."/>
            <person name="Jetten M.S.M."/>
            <person name="Mascher T."/>
            <person name="Medema M.H."/>
            <person name="Devos D.P."/>
            <person name="Kaster A.-K."/>
            <person name="Ovreas L."/>
            <person name="Rohde M."/>
            <person name="Galperin M.Y."/>
            <person name="Jogler C."/>
        </authorList>
    </citation>
    <scope>NUCLEOTIDE SEQUENCE [LARGE SCALE GENOMIC DNA]</scope>
    <source>
        <strain evidence="3 4">Pla110</strain>
    </source>
</reference>
<dbReference type="KEGG" id="plon:Pla110_19630"/>